<feature type="compositionally biased region" description="Polar residues" evidence="1">
    <location>
        <begin position="1"/>
        <end position="20"/>
    </location>
</feature>
<feature type="region of interest" description="Disordered" evidence="1">
    <location>
        <begin position="62"/>
        <end position="103"/>
    </location>
</feature>
<name>A0A9P9WJT3_9PEZI</name>
<feature type="compositionally biased region" description="Polar residues" evidence="1">
    <location>
        <begin position="71"/>
        <end position="95"/>
    </location>
</feature>
<protein>
    <recommendedName>
        <fullName evidence="2">EH domain-containing protein</fullName>
    </recommendedName>
</protein>
<dbReference type="InterPro" id="IPR000261">
    <property type="entry name" value="EH_dom"/>
</dbReference>
<feature type="region of interest" description="Disordered" evidence="1">
    <location>
        <begin position="1"/>
        <end position="25"/>
    </location>
</feature>
<dbReference type="CDD" id="cd00052">
    <property type="entry name" value="EH"/>
    <property type="match status" value="1"/>
</dbReference>
<organism evidence="3 4">
    <name type="scientific">Neoarthrinium moseri</name>
    <dbReference type="NCBI Taxonomy" id="1658444"/>
    <lineage>
        <taxon>Eukaryota</taxon>
        <taxon>Fungi</taxon>
        <taxon>Dikarya</taxon>
        <taxon>Ascomycota</taxon>
        <taxon>Pezizomycotina</taxon>
        <taxon>Sordariomycetes</taxon>
        <taxon>Xylariomycetidae</taxon>
        <taxon>Amphisphaeriales</taxon>
        <taxon>Apiosporaceae</taxon>
        <taxon>Neoarthrinium</taxon>
    </lineage>
</organism>
<dbReference type="Gene3D" id="1.10.238.10">
    <property type="entry name" value="EF-hand"/>
    <property type="match status" value="1"/>
</dbReference>
<feature type="compositionally biased region" description="Basic residues" evidence="1">
    <location>
        <begin position="544"/>
        <end position="567"/>
    </location>
</feature>
<accession>A0A9P9WJT3</accession>
<sequence>MHQPGTPSTPSRRLPNSSSPAHDGAAYQTALRGASLAFQRTGPSPKSSTTVLRNNGALIAAASASRDHSLSRSPSRAQNASRAISRQTTGGSVQDGSYGHDVHHGTVSQRLAQLHHAQPPPTVQSLQGQNAAFLKPPGKSNMAADPRSSPSFIAATLAASRSASPSPSQLPQVHPYAQHAATRIRRKNSVGAQSAASSVASLDLTDTTSIPPANSLISMFEKKGDGVNTDPIKRGPKLRPVTPQRPASPAKQPDLSPSRLGGGVAWEGAASPPSSSIEVRHHTSGRSAVTAIESKRRLPTPPVPRASRPELEKRESTQAVAKSKPRAVTPPRPISRANTVILSPQPRRAASHKMVRPEAPPGKGPKVTSKKPPPPAVKPKPRPQSTHSISPTTLRSEPRSPVMPLRKVSTASSNDTFVSASSAQSPEPGSPERGRSRAPIHELRRQARPASAQSLPIDIVPKRRNPVPPPPRRSQASSSNLALSSLTDATMAGILASSRATPTSLPASSPPPLLPSRKHNPPFHMRQTLRQPTTKSDDEETRRNKSRHRKKPLQKSKHSHHEGARRRWREEITPRERKRYEGVWASNRGLLVALSSPESSSSSSRNGTPANNSSGNGNGNGSGSGSGNNYVANVVVRDVWSRSRLPFDELAEVWDLVDLQGRGVLDKAEFVVGMWLIDQRLRGRKIPQKVMDSVWASAKGLRVMEPPKVKGRGRKHH</sequence>
<evidence type="ECO:0000313" key="3">
    <source>
        <dbReference type="EMBL" id="KAI1867002.1"/>
    </source>
</evidence>
<feature type="compositionally biased region" description="Low complexity" evidence="1">
    <location>
        <begin position="473"/>
        <end position="486"/>
    </location>
</feature>
<feature type="region of interest" description="Disordered" evidence="1">
    <location>
        <begin position="198"/>
        <end position="570"/>
    </location>
</feature>
<feature type="domain" description="EH" evidence="2">
    <location>
        <begin position="637"/>
        <end position="701"/>
    </location>
</feature>
<feature type="compositionally biased region" description="Polar residues" evidence="1">
    <location>
        <begin position="384"/>
        <end position="395"/>
    </location>
</feature>
<feature type="region of interest" description="Disordered" evidence="1">
    <location>
        <begin position="157"/>
        <end position="180"/>
    </location>
</feature>
<feature type="region of interest" description="Disordered" evidence="1">
    <location>
        <begin position="595"/>
        <end position="626"/>
    </location>
</feature>
<dbReference type="InterPro" id="IPR011992">
    <property type="entry name" value="EF-hand-dom_pair"/>
</dbReference>
<dbReference type="Pfam" id="PF12763">
    <property type="entry name" value="EH"/>
    <property type="match status" value="1"/>
</dbReference>
<evidence type="ECO:0000313" key="4">
    <source>
        <dbReference type="Proteomes" id="UP000829685"/>
    </source>
</evidence>
<evidence type="ECO:0000256" key="1">
    <source>
        <dbReference type="SAM" id="MobiDB-lite"/>
    </source>
</evidence>
<comment type="caution">
    <text evidence="3">The sequence shown here is derived from an EMBL/GenBank/DDBJ whole genome shotgun (WGS) entry which is preliminary data.</text>
</comment>
<feature type="compositionally biased region" description="Gly residues" evidence="1">
    <location>
        <begin position="616"/>
        <end position="626"/>
    </location>
</feature>
<dbReference type="EMBL" id="JAFIMR010000019">
    <property type="protein sequence ID" value="KAI1867002.1"/>
    <property type="molecule type" value="Genomic_DNA"/>
</dbReference>
<feature type="compositionally biased region" description="Low complexity" evidence="1">
    <location>
        <begin position="595"/>
        <end position="604"/>
    </location>
</feature>
<feature type="compositionally biased region" description="Polar residues" evidence="1">
    <location>
        <begin position="204"/>
        <end position="217"/>
    </location>
</feature>
<dbReference type="AlphaFoldDB" id="A0A9P9WJT3"/>
<gene>
    <name evidence="3" type="ORF">JX265_007578</name>
</gene>
<evidence type="ECO:0000259" key="2">
    <source>
        <dbReference type="PROSITE" id="PS50031"/>
    </source>
</evidence>
<feature type="compositionally biased region" description="Basic and acidic residues" evidence="1">
    <location>
        <begin position="430"/>
        <end position="445"/>
    </location>
</feature>
<feature type="compositionally biased region" description="Polar residues" evidence="1">
    <location>
        <begin position="409"/>
        <end position="427"/>
    </location>
</feature>
<dbReference type="SMART" id="SM00027">
    <property type="entry name" value="EH"/>
    <property type="match status" value="1"/>
</dbReference>
<feature type="compositionally biased region" description="Low complexity" evidence="1">
    <location>
        <begin position="496"/>
        <end position="507"/>
    </location>
</feature>
<feature type="compositionally biased region" description="Low complexity" evidence="1">
    <location>
        <begin position="157"/>
        <end position="167"/>
    </location>
</feature>
<keyword evidence="4" id="KW-1185">Reference proteome</keyword>
<feature type="compositionally biased region" description="Basic and acidic residues" evidence="1">
    <location>
        <begin position="307"/>
        <end position="316"/>
    </location>
</feature>
<reference evidence="3" key="1">
    <citation type="submission" date="2021-03" db="EMBL/GenBank/DDBJ databases">
        <title>Revisited historic fungal species revealed as producer of novel bioactive compounds through whole genome sequencing and comparative genomics.</title>
        <authorList>
            <person name="Vignolle G.A."/>
            <person name="Hochenegger N."/>
            <person name="Mach R.L."/>
            <person name="Mach-Aigner A.R."/>
            <person name="Javad Rahimi M."/>
            <person name="Salim K.A."/>
            <person name="Chan C.M."/>
            <person name="Lim L.B.L."/>
            <person name="Cai F."/>
            <person name="Druzhinina I.S."/>
            <person name="U'Ren J.M."/>
            <person name="Derntl C."/>
        </authorList>
    </citation>
    <scope>NUCLEOTIDE SEQUENCE</scope>
    <source>
        <strain evidence="3">TUCIM 5799</strain>
    </source>
</reference>
<dbReference type="Proteomes" id="UP000829685">
    <property type="component" value="Unassembled WGS sequence"/>
</dbReference>
<proteinExistence type="predicted"/>
<dbReference type="PROSITE" id="PS50031">
    <property type="entry name" value="EH"/>
    <property type="match status" value="1"/>
</dbReference>
<dbReference type="SUPFAM" id="SSF47473">
    <property type="entry name" value="EF-hand"/>
    <property type="match status" value="1"/>
</dbReference>